<evidence type="ECO:0000313" key="2">
    <source>
        <dbReference type="EMBL" id="GGE18479.1"/>
    </source>
</evidence>
<keyword evidence="1" id="KW-0812">Transmembrane</keyword>
<evidence type="ECO:0000313" key="3">
    <source>
        <dbReference type="Proteomes" id="UP000625210"/>
    </source>
</evidence>
<dbReference type="Pfam" id="PF09489">
    <property type="entry name" value="CbtB"/>
    <property type="match status" value="1"/>
</dbReference>
<evidence type="ECO:0000256" key="1">
    <source>
        <dbReference type="SAM" id="Phobius"/>
    </source>
</evidence>
<reference evidence="2" key="1">
    <citation type="journal article" date="2014" name="Int. J. Syst. Evol. Microbiol.">
        <title>Complete genome sequence of Corynebacterium casei LMG S-19264T (=DSM 44701T), isolated from a smear-ripened cheese.</title>
        <authorList>
            <consortium name="US DOE Joint Genome Institute (JGI-PGF)"/>
            <person name="Walter F."/>
            <person name="Albersmeier A."/>
            <person name="Kalinowski J."/>
            <person name="Ruckert C."/>
        </authorList>
    </citation>
    <scope>NUCLEOTIDE SEQUENCE</scope>
    <source>
        <strain evidence="2">CGMCC 1.15179</strain>
    </source>
</reference>
<proteinExistence type="predicted"/>
<comment type="caution">
    <text evidence="2">The sequence shown here is derived from an EMBL/GenBank/DDBJ whole genome shotgun (WGS) entry which is preliminary data.</text>
</comment>
<accession>A0A8J2VHU4</accession>
<dbReference type="Proteomes" id="UP000625210">
    <property type="component" value="Unassembled WGS sequence"/>
</dbReference>
<feature type="transmembrane region" description="Helical" evidence="1">
    <location>
        <begin position="21"/>
        <end position="44"/>
    </location>
</feature>
<dbReference type="AlphaFoldDB" id="A0A8J2VHU4"/>
<keyword evidence="3" id="KW-1185">Reference proteome</keyword>
<sequence>MSEFQTAHSSRTENQTVGKTLLSNGFFQGSAFFLLLGILLYTFLFSTYPPIHDTVHELRHSLWIIPCH</sequence>
<dbReference type="RefSeq" id="WP_188647786.1">
    <property type="nucleotide sequence ID" value="NZ_BMHQ01000006.1"/>
</dbReference>
<dbReference type="InterPro" id="IPR012667">
    <property type="entry name" value="CbtB_put"/>
</dbReference>
<reference evidence="2" key="2">
    <citation type="submission" date="2020-09" db="EMBL/GenBank/DDBJ databases">
        <authorList>
            <person name="Sun Q."/>
            <person name="Zhou Y."/>
        </authorList>
    </citation>
    <scope>NUCLEOTIDE SEQUENCE</scope>
    <source>
        <strain evidence="2">CGMCC 1.15179</strain>
    </source>
</reference>
<dbReference type="EMBL" id="BMHQ01000006">
    <property type="protein sequence ID" value="GGE18479.1"/>
    <property type="molecule type" value="Genomic_DNA"/>
</dbReference>
<keyword evidence="1" id="KW-0472">Membrane</keyword>
<evidence type="ECO:0008006" key="4">
    <source>
        <dbReference type="Google" id="ProtNLM"/>
    </source>
</evidence>
<keyword evidence="1" id="KW-1133">Transmembrane helix</keyword>
<organism evidence="2 3">
    <name type="scientific">Marinithermofilum abyssi</name>
    <dbReference type="NCBI Taxonomy" id="1571185"/>
    <lineage>
        <taxon>Bacteria</taxon>
        <taxon>Bacillati</taxon>
        <taxon>Bacillota</taxon>
        <taxon>Bacilli</taxon>
        <taxon>Bacillales</taxon>
        <taxon>Thermoactinomycetaceae</taxon>
        <taxon>Marinithermofilum</taxon>
    </lineage>
</organism>
<gene>
    <name evidence="2" type="ORF">GCM10011571_20450</name>
</gene>
<name>A0A8J2VHU4_9BACL</name>
<protein>
    <recommendedName>
        <fullName evidence="4">CbtB-domain containing protein</fullName>
    </recommendedName>
</protein>